<dbReference type="PROSITE" id="PS50925">
    <property type="entry name" value="BLUF"/>
    <property type="match status" value="1"/>
</dbReference>
<sequence length="140" mass="16329">MQELVYLSQTTQDFNEQELTDLLKKARANNLQKGITGLLLYNGIDMFIQVIEGEREAVIALYEKIKTDPRHTDVVMLWLDTIEKRSFPDWQMGFKPVSPEILADVDGFSNYLNEPHKANSQDKQRYSRVLLEHFKNMQGH</sequence>
<dbReference type="InterPro" id="IPR036046">
    <property type="entry name" value="Acylphosphatase-like_dom_sf"/>
</dbReference>
<dbReference type="InterPro" id="IPR007024">
    <property type="entry name" value="BLUF_domain"/>
</dbReference>
<dbReference type="Gene3D" id="3.30.70.100">
    <property type="match status" value="1"/>
</dbReference>
<dbReference type="Pfam" id="PF04940">
    <property type="entry name" value="BLUF"/>
    <property type="match status" value="1"/>
</dbReference>
<accession>A0ABN1LPP9</accession>
<feature type="domain" description="BLUF" evidence="1">
    <location>
        <begin position="1"/>
        <end position="93"/>
    </location>
</feature>
<reference evidence="2 3" key="1">
    <citation type="journal article" date="2019" name="Int. J. Syst. Evol. Microbiol.">
        <title>The Global Catalogue of Microorganisms (GCM) 10K type strain sequencing project: providing services to taxonomists for standard genome sequencing and annotation.</title>
        <authorList>
            <consortium name="The Broad Institute Genomics Platform"/>
            <consortium name="The Broad Institute Genome Sequencing Center for Infectious Disease"/>
            <person name="Wu L."/>
            <person name="Ma J."/>
        </authorList>
    </citation>
    <scope>NUCLEOTIDE SEQUENCE [LARGE SCALE GENOMIC DNA]</scope>
    <source>
        <strain evidence="2 3">JCM 15896</strain>
    </source>
</reference>
<proteinExistence type="predicted"/>
<gene>
    <name evidence="2" type="ORF">GCM10009114_29620</name>
</gene>
<dbReference type="EMBL" id="BAAAFD010000009">
    <property type="protein sequence ID" value="GAA0858763.1"/>
    <property type="molecule type" value="Genomic_DNA"/>
</dbReference>
<dbReference type="SUPFAM" id="SSF54975">
    <property type="entry name" value="Acylphosphatase/BLUF domain-like"/>
    <property type="match status" value="1"/>
</dbReference>
<dbReference type="RefSeq" id="WP_343861334.1">
    <property type="nucleotide sequence ID" value="NZ_BAAAFD010000009.1"/>
</dbReference>
<protein>
    <recommendedName>
        <fullName evidence="1">BLUF domain-containing protein</fullName>
    </recommendedName>
</protein>
<evidence type="ECO:0000313" key="2">
    <source>
        <dbReference type="EMBL" id="GAA0858763.1"/>
    </source>
</evidence>
<evidence type="ECO:0000313" key="3">
    <source>
        <dbReference type="Proteomes" id="UP001500359"/>
    </source>
</evidence>
<dbReference type="SMART" id="SM01034">
    <property type="entry name" value="BLUF"/>
    <property type="match status" value="1"/>
</dbReference>
<name>A0ABN1LPP9_9ALTE</name>
<keyword evidence="3" id="KW-1185">Reference proteome</keyword>
<comment type="caution">
    <text evidence="2">The sequence shown here is derived from an EMBL/GenBank/DDBJ whole genome shotgun (WGS) entry which is preliminary data.</text>
</comment>
<dbReference type="Proteomes" id="UP001500359">
    <property type="component" value="Unassembled WGS sequence"/>
</dbReference>
<organism evidence="2 3">
    <name type="scientific">Aliiglaciecola litoralis</name>
    <dbReference type="NCBI Taxonomy" id="582857"/>
    <lineage>
        <taxon>Bacteria</taxon>
        <taxon>Pseudomonadati</taxon>
        <taxon>Pseudomonadota</taxon>
        <taxon>Gammaproteobacteria</taxon>
        <taxon>Alteromonadales</taxon>
        <taxon>Alteromonadaceae</taxon>
        <taxon>Aliiglaciecola</taxon>
    </lineage>
</organism>
<evidence type="ECO:0000259" key="1">
    <source>
        <dbReference type="PROSITE" id="PS50925"/>
    </source>
</evidence>